<reference evidence="4" key="1">
    <citation type="journal article" date="2020" name="Nat. Commun.">
        <title>Large-scale genome sequencing of mycorrhizal fungi provides insights into the early evolution of symbiotic traits.</title>
        <authorList>
            <person name="Miyauchi S."/>
            <person name="Kiss E."/>
            <person name="Kuo A."/>
            <person name="Drula E."/>
            <person name="Kohler A."/>
            <person name="Sanchez-Garcia M."/>
            <person name="Morin E."/>
            <person name="Andreopoulos B."/>
            <person name="Barry K.W."/>
            <person name="Bonito G."/>
            <person name="Buee M."/>
            <person name="Carver A."/>
            <person name="Chen C."/>
            <person name="Cichocki N."/>
            <person name="Clum A."/>
            <person name="Culley D."/>
            <person name="Crous P.W."/>
            <person name="Fauchery L."/>
            <person name="Girlanda M."/>
            <person name="Hayes R.D."/>
            <person name="Keri Z."/>
            <person name="LaButti K."/>
            <person name="Lipzen A."/>
            <person name="Lombard V."/>
            <person name="Magnuson J."/>
            <person name="Maillard F."/>
            <person name="Murat C."/>
            <person name="Nolan M."/>
            <person name="Ohm R.A."/>
            <person name="Pangilinan J."/>
            <person name="Pereira M.F."/>
            <person name="Perotto S."/>
            <person name="Peter M."/>
            <person name="Pfister S."/>
            <person name="Riley R."/>
            <person name="Sitrit Y."/>
            <person name="Stielow J.B."/>
            <person name="Szollosi G."/>
            <person name="Zifcakova L."/>
            <person name="Stursova M."/>
            <person name="Spatafora J.W."/>
            <person name="Tedersoo L."/>
            <person name="Vaario L.M."/>
            <person name="Yamada A."/>
            <person name="Yan M."/>
            <person name="Wang P."/>
            <person name="Xu J."/>
            <person name="Bruns T."/>
            <person name="Baldrian P."/>
            <person name="Vilgalys R."/>
            <person name="Dunand C."/>
            <person name="Henrissat B."/>
            <person name="Grigoriev I.V."/>
            <person name="Hibbett D."/>
            <person name="Nagy L.G."/>
            <person name="Martin F.M."/>
        </authorList>
    </citation>
    <scope>NUCLEOTIDE SEQUENCE</scope>
    <source>
        <strain evidence="4">UP504</strain>
    </source>
</reference>
<feature type="signal peptide" evidence="3">
    <location>
        <begin position="1"/>
        <end position="23"/>
    </location>
</feature>
<dbReference type="AlphaFoldDB" id="A0A9P6AKM8"/>
<feature type="chain" id="PRO_5040413913" description="Transmembrane protein" evidence="3">
    <location>
        <begin position="24"/>
        <end position="345"/>
    </location>
</feature>
<evidence type="ECO:0000313" key="5">
    <source>
        <dbReference type="Proteomes" id="UP000886523"/>
    </source>
</evidence>
<dbReference type="Proteomes" id="UP000886523">
    <property type="component" value="Unassembled WGS sequence"/>
</dbReference>
<keyword evidence="2" id="KW-0812">Transmembrane</keyword>
<evidence type="ECO:0000256" key="2">
    <source>
        <dbReference type="SAM" id="Phobius"/>
    </source>
</evidence>
<keyword evidence="5" id="KW-1185">Reference proteome</keyword>
<keyword evidence="2" id="KW-0472">Membrane</keyword>
<feature type="region of interest" description="Disordered" evidence="1">
    <location>
        <begin position="194"/>
        <end position="213"/>
    </location>
</feature>
<proteinExistence type="predicted"/>
<name>A0A9P6AKM8_9AGAM</name>
<organism evidence="4 5">
    <name type="scientific">Hydnum rufescens UP504</name>
    <dbReference type="NCBI Taxonomy" id="1448309"/>
    <lineage>
        <taxon>Eukaryota</taxon>
        <taxon>Fungi</taxon>
        <taxon>Dikarya</taxon>
        <taxon>Basidiomycota</taxon>
        <taxon>Agaricomycotina</taxon>
        <taxon>Agaricomycetes</taxon>
        <taxon>Cantharellales</taxon>
        <taxon>Hydnaceae</taxon>
        <taxon>Hydnum</taxon>
    </lineage>
</organism>
<feature type="region of interest" description="Disordered" evidence="1">
    <location>
        <begin position="270"/>
        <end position="345"/>
    </location>
</feature>
<dbReference type="EMBL" id="MU129076">
    <property type="protein sequence ID" value="KAF9507620.1"/>
    <property type="molecule type" value="Genomic_DNA"/>
</dbReference>
<accession>A0A9P6AKM8</accession>
<evidence type="ECO:0000256" key="3">
    <source>
        <dbReference type="SAM" id="SignalP"/>
    </source>
</evidence>
<keyword evidence="3" id="KW-0732">Signal</keyword>
<evidence type="ECO:0000313" key="4">
    <source>
        <dbReference type="EMBL" id="KAF9507620.1"/>
    </source>
</evidence>
<gene>
    <name evidence="4" type="ORF">BS47DRAFT_288618</name>
</gene>
<evidence type="ECO:0000256" key="1">
    <source>
        <dbReference type="SAM" id="MobiDB-lite"/>
    </source>
</evidence>
<feature type="region of interest" description="Disordered" evidence="1">
    <location>
        <begin position="246"/>
        <end position="265"/>
    </location>
</feature>
<sequence length="345" mass="36095">MISIIVLVGVFIAHHLTLPTVQAQTSNVTCLPSFNWSDNSLGQSPCLQAAWLQAECNDGSWWVNTIPPTYHYIGPTQDNSTENACICTTVVYNLLSACGACQNRTWISWTSWSFYCVDYRDIKEGTYNVTIPYGSSIPAWAFDLPSNHNDTFNISAAQDIGDSPERPGSTPSPTSTSTSTPSFTTSGSLLTGYPSSASISSSPTQSGGSRASTSNVGAIAGGVAGGVVGLALIGLAGFLLLRKRRPPSTVPSQDSDRVLISPSSAGFSGLSGRGGMVLNGSGPEMVNAGNRPLSFPGVYDPNDPSTYPSTPTPSPSQATGSNHPSFPVPAFERDPAAKYSGVPEL</sequence>
<feature type="region of interest" description="Disordered" evidence="1">
    <location>
        <begin position="153"/>
        <end position="186"/>
    </location>
</feature>
<feature type="compositionally biased region" description="Low complexity" evidence="1">
    <location>
        <begin position="167"/>
        <end position="186"/>
    </location>
</feature>
<protein>
    <recommendedName>
        <fullName evidence="6">Transmembrane protein</fullName>
    </recommendedName>
</protein>
<comment type="caution">
    <text evidence="4">The sequence shown here is derived from an EMBL/GenBank/DDBJ whole genome shotgun (WGS) entry which is preliminary data.</text>
</comment>
<feature type="transmembrane region" description="Helical" evidence="2">
    <location>
        <begin position="219"/>
        <end position="241"/>
    </location>
</feature>
<evidence type="ECO:0008006" key="6">
    <source>
        <dbReference type="Google" id="ProtNLM"/>
    </source>
</evidence>
<dbReference type="OrthoDB" id="2576311at2759"/>
<keyword evidence="2" id="KW-1133">Transmembrane helix</keyword>